<dbReference type="AlphaFoldDB" id="A0A166D7H9"/>
<name>A0A166D7H9_9AGAM</name>
<protein>
    <submittedName>
        <fullName evidence="1">Uncharacterized protein</fullName>
    </submittedName>
</protein>
<sequence length="74" mass="8087">MTPASRVSGIQKTLQGKMEDVMQHIGAFTHDMRRITGHAWATPSRALGNPRNSAQIVWLARSSALMDLLGSRGN</sequence>
<proteinExistence type="predicted"/>
<evidence type="ECO:0000313" key="2">
    <source>
        <dbReference type="Proteomes" id="UP000076532"/>
    </source>
</evidence>
<dbReference type="Proteomes" id="UP000076532">
    <property type="component" value="Unassembled WGS sequence"/>
</dbReference>
<organism evidence="1 2">
    <name type="scientific">Athelia psychrophila</name>
    <dbReference type="NCBI Taxonomy" id="1759441"/>
    <lineage>
        <taxon>Eukaryota</taxon>
        <taxon>Fungi</taxon>
        <taxon>Dikarya</taxon>
        <taxon>Basidiomycota</taxon>
        <taxon>Agaricomycotina</taxon>
        <taxon>Agaricomycetes</taxon>
        <taxon>Agaricomycetidae</taxon>
        <taxon>Atheliales</taxon>
        <taxon>Atheliaceae</taxon>
        <taxon>Athelia</taxon>
    </lineage>
</organism>
<keyword evidence="2" id="KW-1185">Reference proteome</keyword>
<gene>
    <name evidence="1" type="ORF">FIBSPDRAFT_868372</name>
</gene>
<dbReference type="EMBL" id="KV417618">
    <property type="protein sequence ID" value="KZP14405.1"/>
    <property type="molecule type" value="Genomic_DNA"/>
</dbReference>
<reference evidence="1 2" key="1">
    <citation type="journal article" date="2016" name="Mol. Biol. Evol.">
        <title>Comparative Genomics of Early-Diverging Mushroom-Forming Fungi Provides Insights into the Origins of Lignocellulose Decay Capabilities.</title>
        <authorList>
            <person name="Nagy L.G."/>
            <person name="Riley R."/>
            <person name="Tritt A."/>
            <person name="Adam C."/>
            <person name="Daum C."/>
            <person name="Floudas D."/>
            <person name="Sun H."/>
            <person name="Yadav J.S."/>
            <person name="Pangilinan J."/>
            <person name="Larsson K.H."/>
            <person name="Matsuura K."/>
            <person name="Barry K."/>
            <person name="Labutti K."/>
            <person name="Kuo R."/>
            <person name="Ohm R.A."/>
            <person name="Bhattacharya S.S."/>
            <person name="Shirouzu T."/>
            <person name="Yoshinaga Y."/>
            <person name="Martin F.M."/>
            <person name="Grigoriev I.V."/>
            <person name="Hibbett D.S."/>
        </authorList>
    </citation>
    <scope>NUCLEOTIDE SEQUENCE [LARGE SCALE GENOMIC DNA]</scope>
    <source>
        <strain evidence="1 2">CBS 109695</strain>
    </source>
</reference>
<evidence type="ECO:0000313" key="1">
    <source>
        <dbReference type="EMBL" id="KZP14405.1"/>
    </source>
</evidence>
<accession>A0A166D7H9</accession>